<name>A0ABN8ZZ82_RANTA</name>
<protein>
    <submittedName>
        <fullName evidence="1">Uncharacterized protein</fullName>
    </submittedName>
</protein>
<keyword evidence="2" id="KW-1185">Reference proteome</keyword>
<gene>
    <name evidence="1" type="ORF">MRATA1EN1_LOCUS28227</name>
</gene>
<reference evidence="1" key="1">
    <citation type="submission" date="2023-04" db="EMBL/GenBank/DDBJ databases">
        <authorList>
            <consortium name="ELIXIR-Norway"/>
        </authorList>
    </citation>
    <scope>NUCLEOTIDE SEQUENCE [LARGE SCALE GENOMIC DNA]</scope>
</reference>
<dbReference type="Proteomes" id="UP001176941">
    <property type="component" value="Chromosome 9"/>
</dbReference>
<evidence type="ECO:0000313" key="2">
    <source>
        <dbReference type="Proteomes" id="UP001176941"/>
    </source>
</evidence>
<evidence type="ECO:0000313" key="1">
    <source>
        <dbReference type="EMBL" id="CAI9179265.1"/>
    </source>
</evidence>
<organism evidence="1 2">
    <name type="scientific">Rangifer tarandus platyrhynchus</name>
    <name type="common">Svalbard reindeer</name>
    <dbReference type="NCBI Taxonomy" id="3082113"/>
    <lineage>
        <taxon>Eukaryota</taxon>
        <taxon>Metazoa</taxon>
        <taxon>Chordata</taxon>
        <taxon>Craniata</taxon>
        <taxon>Vertebrata</taxon>
        <taxon>Euteleostomi</taxon>
        <taxon>Mammalia</taxon>
        <taxon>Eutheria</taxon>
        <taxon>Laurasiatheria</taxon>
        <taxon>Artiodactyla</taxon>
        <taxon>Ruminantia</taxon>
        <taxon>Pecora</taxon>
        <taxon>Cervidae</taxon>
        <taxon>Odocoileinae</taxon>
        <taxon>Rangifer</taxon>
    </lineage>
</organism>
<accession>A0ABN8ZZ82</accession>
<sequence length="243" mass="26847">MKVKSESEVAQSCPTLSDPMNRSLPGSSIHGIFQARVLEWGAIAFSALLFTWGQTMVEVINGDLPQKIPCMYCYSPRPQPCSRPPPTHAFVRDSWTPTGKCTTVSCGVTIPFFWVLVNKVLLCPPRVYFPVLCKFWQHCGGVNGDLLQEDLCHTHTQSPRPCGRPLSTRPSTGDAQTQFCLSLCGVPGSWCAQGLFEPSEHLWREWGLILNMNSPLLPPCWGFSFGLGHGVSPHSHSSAYRLS</sequence>
<dbReference type="EMBL" id="OX459945">
    <property type="protein sequence ID" value="CAI9179265.1"/>
    <property type="molecule type" value="Genomic_DNA"/>
</dbReference>
<proteinExistence type="predicted"/>